<organism evidence="1">
    <name type="scientific">freshwater metagenome</name>
    <dbReference type="NCBI Taxonomy" id="449393"/>
    <lineage>
        <taxon>unclassified sequences</taxon>
        <taxon>metagenomes</taxon>
        <taxon>ecological metagenomes</taxon>
    </lineage>
</organism>
<accession>A0A6J7E642</accession>
<proteinExistence type="predicted"/>
<name>A0A6J7E642_9ZZZZ</name>
<protein>
    <submittedName>
        <fullName evidence="1">Unannotated protein</fullName>
    </submittedName>
</protein>
<dbReference type="AlphaFoldDB" id="A0A6J7E642"/>
<sequence length="345" mass="35682">MKQSGSVSLSRARWAAVGAAVAVSLGAGGFAVTNAIVNPVISSGQRAVFVAITPCRLFDLRPPDLQVGPRGAPLTAGEVYTQPVVGTNGHCVIPAEAVAVAMNVTAVGGSAASYLTIWPADADRPQASNLNWVPGSPPTPNKVDSKLSADGKIKMFNPAGTVSVLADVVGYYADHDHDDRYYTKAEVRSDIVMSHSVLAFVNAGMPPTSVGLYANATRVTGGNGAIEMPIIGPLSQFGVAYGLKSVTYCIKDASGVAKVDTINVERTAVANVDHFDYTDRTAAGCYTVAINDYIGTSFMLTMFLGGGSGFIDITGLTSTWAPAMIVMSDDSGTTVPAGQDPSKTP</sequence>
<gene>
    <name evidence="1" type="ORF">UFOPK3376_01159</name>
</gene>
<dbReference type="EMBL" id="CAFBLP010000023">
    <property type="protein sequence ID" value="CAB4876550.1"/>
    <property type="molecule type" value="Genomic_DNA"/>
</dbReference>
<reference evidence="1" key="1">
    <citation type="submission" date="2020-05" db="EMBL/GenBank/DDBJ databases">
        <authorList>
            <person name="Chiriac C."/>
            <person name="Salcher M."/>
            <person name="Ghai R."/>
            <person name="Kavagutti S V."/>
        </authorList>
    </citation>
    <scope>NUCLEOTIDE SEQUENCE</scope>
</reference>
<evidence type="ECO:0000313" key="1">
    <source>
        <dbReference type="EMBL" id="CAB4876550.1"/>
    </source>
</evidence>